<keyword evidence="1" id="KW-0863">Zinc-finger</keyword>
<organism evidence="4 5">
    <name type="scientific">Populus tomentosa</name>
    <name type="common">Chinese white poplar</name>
    <dbReference type="NCBI Taxonomy" id="118781"/>
    <lineage>
        <taxon>Eukaryota</taxon>
        <taxon>Viridiplantae</taxon>
        <taxon>Streptophyta</taxon>
        <taxon>Embryophyta</taxon>
        <taxon>Tracheophyta</taxon>
        <taxon>Spermatophyta</taxon>
        <taxon>Magnoliopsida</taxon>
        <taxon>eudicotyledons</taxon>
        <taxon>Gunneridae</taxon>
        <taxon>Pentapetalae</taxon>
        <taxon>rosids</taxon>
        <taxon>fabids</taxon>
        <taxon>Malpighiales</taxon>
        <taxon>Salicaceae</taxon>
        <taxon>Saliceae</taxon>
        <taxon>Populus</taxon>
    </lineage>
</organism>
<keyword evidence="1" id="KW-0862">Zinc</keyword>
<evidence type="ECO:0000313" key="4">
    <source>
        <dbReference type="EMBL" id="KAG6794151.1"/>
    </source>
</evidence>
<feature type="domain" description="CCHC-type" evidence="3">
    <location>
        <begin position="182"/>
        <end position="198"/>
    </location>
</feature>
<reference evidence="4" key="1">
    <citation type="journal article" date="2020" name="bioRxiv">
        <title>Hybrid origin of Populus tomentosa Carr. identified through genome sequencing and phylogenomic analysis.</title>
        <authorList>
            <person name="An X."/>
            <person name="Gao K."/>
            <person name="Chen Z."/>
            <person name="Li J."/>
            <person name="Yang X."/>
            <person name="Yang X."/>
            <person name="Zhou J."/>
            <person name="Guo T."/>
            <person name="Zhao T."/>
            <person name="Huang S."/>
            <person name="Miao D."/>
            <person name="Khan W.U."/>
            <person name="Rao P."/>
            <person name="Ye M."/>
            <person name="Lei B."/>
            <person name="Liao W."/>
            <person name="Wang J."/>
            <person name="Ji L."/>
            <person name="Li Y."/>
            <person name="Guo B."/>
            <person name="Mustafa N.S."/>
            <person name="Li S."/>
            <person name="Yun Q."/>
            <person name="Keller S.R."/>
            <person name="Mao J."/>
            <person name="Zhang R."/>
            <person name="Strauss S.H."/>
        </authorList>
    </citation>
    <scope>NUCLEOTIDE SEQUENCE</scope>
    <source>
        <strain evidence="4">GM15</strain>
        <tissue evidence="4">Leaf</tissue>
    </source>
</reference>
<dbReference type="AlphaFoldDB" id="A0A8X8DLM8"/>
<name>A0A8X8DLM8_POPTO</name>
<dbReference type="Proteomes" id="UP000886885">
    <property type="component" value="Chromosome 1A"/>
</dbReference>
<dbReference type="SMART" id="SM00343">
    <property type="entry name" value="ZnF_C2HC"/>
    <property type="match status" value="1"/>
</dbReference>
<keyword evidence="5" id="KW-1185">Reference proteome</keyword>
<protein>
    <recommendedName>
        <fullName evidence="3">CCHC-type domain-containing protein</fullName>
    </recommendedName>
</protein>
<evidence type="ECO:0000313" key="5">
    <source>
        <dbReference type="Proteomes" id="UP000886885"/>
    </source>
</evidence>
<feature type="region of interest" description="Disordered" evidence="2">
    <location>
        <begin position="207"/>
        <end position="228"/>
    </location>
</feature>
<sequence length="228" mass="26274">MIGNNQRHEDERGRKNFRERIDPACKHHPIPPRQLAYEEELSDDEEYAERLEIEGFLDWLVVVEKRSFDYMEIPEDKKYQDCRQGSRVVQAYVKEFHKLSSRNNLLEIDAQQVARTKAIGVARNLVDSMHVATYKGKFPLNPPPSMTNFTKGPSGSRTQMTIAKVVPLEAPRNPYARPTSDKCYWCGQPGHRFNQCPKQGIVNLIGPRGDIPEGRKGRGRDYVHLRRG</sequence>
<evidence type="ECO:0000256" key="1">
    <source>
        <dbReference type="PROSITE-ProRule" id="PRU00047"/>
    </source>
</evidence>
<gene>
    <name evidence="4" type="ORF">POTOM_003386</name>
</gene>
<dbReference type="EMBL" id="JAAWWB010000001">
    <property type="protein sequence ID" value="KAG6794151.1"/>
    <property type="molecule type" value="Genomic_DNA"/>
</dbReference>
<proteinExistence type="predicted"/>
<dbReference type="GO" id="GO:0003676">
    <property type="term" value="F:nucleic acid binding"/>
    <property type="evidence" value="ECO:0007669"/>
    <property type="project" value="InterPro"/>
</dbReference>
<dbReference type="PROSITE" id="PS50158">
    <property type="entry name" value="ZF_CCHC"/>
    <property type="match status" value="1"/>
</dbReference>
<dbReference type="InterPro" id="IPR001878">
    <property type="entry name" value="Znf_CCHC"/>
</dbReference>
<feature type="compositionally biased region" description="Basic and acidic residues" evidence="2">
    <location>
        <begin position="210"/>
        <end position="228"/>
    </location>
</feature>
<dbReference type="GO" id="GO:0008270">
    <property type="term" value="F:zinc ion binding"/>
    <property type="evidence" value="ECO:0007669"/>
    <property type="project" value="UniProtKB-KW"/>
</dbReference>
<evidence type="ECO:0000256" key="2">
    <source>
        <dbReference type="SAM" id="MobiDB-lite"/>
    </source>
</evidence>
<keyword evidence="1" id="KW-0479">Metal-binding</keyword>
<evidence type="ECO:0000259" key="3">
    <source>
        <dbReference type="PROSITE" id="PS50158"/>
    </source>
</evidence>
<accession>A0A8X8DLM8</accession>
<comment type="caution">
    <text evidence="4">The sequence shown here is derived from an EMBL/GenBank/DDBJ whole genome shotgun (WGS) entry which is preliminary data.</text>
</comment>
<dbReference type="OrthoDB" id="1934635at2759"/>